<dbReference type="InterPro" id="IPR005531">
    <property type="entry name" value="Asp23"/>
</dbReference>
<evidence type="ECO:0000256" key="1">
    <source>
        <dbReference type="ARBA" id="ARBA00005721"/>
    </source>
</evidence>
<dbReference type="EMBL" id="DVFN01000015">
    <property type="protein sequence ID" value="HIQ68950.1"/>
    <property type="molecule type" value="Genomic_DNA"/>
</dbReference>
<evidence type="ECO:0000313" key="3">
    <source>
        <dbReference type="Proteomes" id="UP000886874"/>
    </source>
</evidence>
<dbReference type="Proteomes" id="UP000886874">
    <property type="component" value="Unassembled WGS sequence"/>
</dbReference>
<dbReference type="Pfam" id="PF03780">
    <property type="entry name" value="Asp23"/>
    <property type="match status" value="1"/>
</dbReference>
<reference evidence="2" key="2">
    <citation type="journal article" date="2021" name="PeerJ">
        <title>Extensive microbial diversity within the chicken gut microbiome revealed by metagenomics and culture.</title>
        <authorList>
            <person name="Gilroy R."/>
            <person name="Ravi A."/>
            <person name="Getino M."/>
            <person name="Pursley I."/>
            <person name="Horton D.L."/>
            <person name="Alikhan N.F."/>
            <person name="Baker D."/>
            <person name="Gharbi K."/>
            <person name="Hall N."/>
            <person name="Watson M."/>
            <person name="Adriaenssens E.M."/>
            <person name="Foster-Nyarko E."/>
            <person name="Jarju S."/>
            <person name="Secka A."/>
            <person name="Antonio M."/>
            <person name="Oren A."/>
            <person name="Chaudhuri R.R."/>
            <person name="La Ragione R."/>
            <person name="Hildebrand F."/>
            <person name="Pallen M.J."/>
        </authorList>
    </citation>
    <scope>NUCLEOTIDE SEQUENCE</scope>
    <source>
        <strain evidence="2">ChiSjej2B20-13462</strain>
    </source>
</reference>
<organism evidence="2 3">
    <name type="scientific">Candidatus Avoscillospira stercorigallinarum</name>
    <dbReference type="NCBI Taxonomy" id="2840708"/>
    <lineage>
        <taxon>Bacteria</taxon>
        <taxon>Bacillati</taxon>
        <taxon>Bacillota</taxon>
        <taxon>Clostridia</taxon>
        <taxon>Eubacteriales</taxon>
        <taxon>Oscillospiraceae</taxon>
        <taxon>Oscillospiraceae incertae sedis</taxon>
        <taxon>Candidatus Avoscillospira</taxon>
    </lineage>
</organism>
<dbReference type="PANTHER" id="PTHR34297">
    <property type="entry name" value="HYPOTHETICAL CYTOSOLIC PROTEIN-RELATED"/>
    <property type="match status" value="1"/>
</dbReference>
<sequence length="129" mass="13781">MSESKEYVSQTLEHGAIHISEEVIATIAALAVQDVEGVYGLNTTLSSSELSKLAKRAQQGKGIRLVISEDDEISVDCYIVVLYGHSVVDVAKAVQETVTSAVESTTGRKVKNVNVNISGITLPRPAKKP</sequence>
<comment type="caution">
    <text evidence="2">The sequence shown here is derived from an EMBL/GenBank/DDBJ whole genome shotgun (WGS) entry which is preliminary data.</text>
</comment>
<protein>
    <submittedName>
        <fullName evidence="2">Asp23/Gls24 family envelope stress response protein</fullName>
    </submittedName>
</protein>
<dbReference type="AlphaFoldDB" id="A0A9D0Z4X6"/>
<accession>A0A9D0Z4X6</accession>
<name>A0A9D0Z4X6_9FIRM</name>
<comment type="similarity">
    <text evidence="1">Belongs to the asp23 family.</text>
</comment>
<reference evidence="2" key="1">
    <citation type="submission" date="2020-10" db="EMBL/GenBank/DDBJ databases">
        <authorList>
            <person name="Gilroy R."/>
        </authorList>
    </citation>
    <scope>NUCLEOTIDE SEQUENCE</scope>
    <source>
        <strain evidence="2">ChiSjej2B20-13462</strain>
    </source>
</reference>
<proteinExistence type="inferred from homology"/>
<gene>
    <name evidence="2" type="ORF">IAA67_01245</name>
</gene>
<evidence type="ECO:0000313" key="2">
    <source>
        <dbReference type="EMBL" id="HIQ68950.1"/>
    </source>
</evidence>